<sequence>MFGFSLALALPFTLFALFPSALKSLPKSGGWLNSIKVVLGFIELGFSLKFLSNVDLAYHWNWFDREVFLSLWIAIGLLMALYLIGKIKFSHDSEVTHLTVPRTFIAIGVFAFVIYMIPGLWGAPLKVISGFLPPPATQDFDLTRSMGNGPAAPAQNVSIKTKKYEDIFKRGKHFGLNEWYDYDQALQVSKELKKPILIDFTGWNCANCRRMENEVWPDAGVRSRMQNDFVLLELYVDEKGNLPESEFYNSKFSGKKITTIGGKNSDFETTKFETNSQPFYVIMDSNGNVLVPPQGAKFSVDNYTKFLDSGIAAYKNQ</sequence>
<dbReference type="PANTHER" id="PTHR32234">
    <property type="entry name" value="THIOL:DISULFIDE INTERCHANGE PROTEIN DSBD"/>
    <property type="match status" value="1"/>
</dbReference>
<name>A0A1J5PAA1_9ZZZZ</name>
<dbReference type="Pfam" id="PF13899">
    <property type="entry name" value="Thioredoxin_7"/>
    <property type="match status" value="1"/>
</dbReference>
<dbReference type="InterPro" id="IPR036249">
    <property type="entry name" value="Thioredoxin-like_sf"/>
</dbReference>
<feature type="transmembrane region" description="Helical" evidence="1">
    <location>
        <begin position="104"/>
        <end position="123"/>
    </location>
</feature>
<keyword evidence="1" id="KW-0812">Transmembrane</keyword>
<keyword evidence="1" id="KW-0472">Membrane</keyword>
<dbReference type="GO" id="GO:0047134">
    <property type="term" value="F:protein-disulfide reductase [NAD(P)H] activity"/>
    <property type="evidence" value="ECO:0007669"/>
    <property type="project" value="UniProtKB-EC"/>
</dbReference>
<dbReference type="AlphaFoldDB" id="A0A1J5PAA1"/>
<dbReference type="EC" id="1.8.1.8" evidence="2"/>
<feature type="transmembrane region" description="Helical" evidence="1">
    <location>
        <begin position="66"/>
        <end position="84"/>
    </location>
</feature>
<comment type="caution">
    <text evidence="2">The sequence shown here is derived from an EMBL/GenBank/DDBJ whole genome shotgun (WGS) entry which is preliminary data.</text>
</comment>
<gene>
    <name evidence="2" type="primary">dsbD_21</name>
    <name evidence="2" type="ORF">GALL_501810</name>
</gene>
<dbReference type="SUPFAM" id="SSF52833">
    <property type="entry name" value="Thioredoxin-like"/>
    <property type="match status" value="1"/>
</dbReference>
<keyword evidence="1" id="KW-1133">Transmembrane helix</keyword>
<organism evidence="2">
    <name type="scientific">mine drainage metagenome</name>
    <dbReference type="NCBI Taxonomy" id="410659"/>
    <lineage>
        <taxon>unclassified sequences</taxon>
        <taxon>metagenomes</taxon>
        <taxon>ecological metagenomes</taxon>
    </lineage>
</organism>
<evidence type="ECO:0000313" key="2">
    <source>
        <dbReference type="EMBL" id="OIQ68230.1"/>
    </source>
</evidence>
<reference evidence="2" key="1">
    <citation type="submission" date="2016-10" db="EMBL/GenBank/DDBJ databases">
        <title>Sequence of Gallionella enrichment culture.</title>
        <authorList>
            <person name="Poehlein A."/>
            <person name="Muehling M."/>
            <person name="Daniel R."/>
        </authorList>
    </citation>
    <scope>NUCLEOTIDE SEQUENCE</scope>
</reference>
<proteinExistence type="predicted"/>
<dbReference type="GO" id="GO:0045454">
    <property type="term" value="P:cell redox homeostasis"/>
    <property type="evidence" value="ECO:0007669"/>
    <property type="project" value="TreeGrafter"/>
</dbReference>
<dbReference type="EMBL" id="MLJW01005436">
    <property type="protein sequence ID" value="OIQ68230.1"/>
    <property type="molecule type" value="Genomic_DNA"/>
</dbReference>
<feature type="transmembrane region" description="Helical" evidence="1">
    <location>
        <begin position="34"/>
        <end position="54"/>
    </location>
</feature>
<keyword evidence="2" id="KW-0560">Oxidoreductase</keyword>
<dbReference type="Gene3D" id="3.40.30.10">
    <property type="entry name" value="Glutaredoxin"/>
    <property type="match status" value="1"/>
</dbReference>
<dbReference type="PANTHER" id="PTHR32234:SF0">
    <property type="entry name" value="THIOL:DISULFIDE INTERCHANGE PROTEIN DSBD"/>
    <property type="match status" value="1"/>
</dbReference>
<evidence type="ECO:0000256" key="1">
    <source>
        <dbReference type="SAM" id="Phobius"/>
    </source>
</evidence>
<accession>A0A1J5PAA1</accession>
<protein>
    <submittedName>
        <fullName evidence="2">Thiol:disulfide interchange protein DsbD</fullName>
        <ecNumber evidence="2">1.8.1.8</ecNumber>
    </submittedName>
</protein>